<dbReference type="EMBL" id="CP032157">
    <property type="protein sequence ID" value="AXY73137.1"/>
    <property type="molecule type" value="Genomic_DNA"/>
</dbReference>
<proteinExistence type="predicted"/>
<sequence length="227" mass="25143">MNKFRLILFLSVIALASCKKDNYDGPTAGLSGNFFDATTHELVQMDIIRGTQIEFIEHGYANPATQTMIIKNDGTYANTLMFANTYTIKIREPNFIPVPEQEVVINGQTKLDFQVTPYIRVKDVSIVKNGTKIVATFKLQQNVINNVSKIGLYAHSDSRVGEPMRVVAKEQSIGAVTNPATVYTLEIDIPAYPNELKAGNNYYFRVGAFIDIGGTKPNYAPAVKLTI</sequence>
<dbReference type="Pfam" id="PF18003">
    <property type="entry name" value="DUF3823_C"/>
    <property type="match status" value="1"/>
</dbReference>
<gene>
    <name evidence="3" type="ORF">D3H65_03745</name>
</gene>
<dbReference type="AlphaFoldDB" id="A0A3B7MHS5"/>
<dbReference type="OrthoDB" id="642123at2"/>
<organism evidence="3 4">
    <name type="scientific">Paraflavitalea soli</name>
    <dbReference type="NCBI Taxonomy" id="2315862"/>
    <lineage>
        <taxon>Bacteria</taxon>
        <taxon>Pseudomonadati</taxon>
        <taxon>Bacteroidota</taxon>
        <taxon>Chitinophagia</taxon>
        <taxon>Chitinophagales</taxon>
        <taxon>Chitinophagaceae</taxon>
        <taxon>Paraflavitalea</taxon>
    </lineage>
</organism>
<accession>A0A3B7MHS5</accession>
<feature type="domain" description="DUF3823" evidence="2">
    <location>
        <begin position="119"/>
        <end position="224"/>
    </location>
</feature>
<reference evidence="3 4" key="1">
    <citation type="submission" date="2018-09" db="EMBL/GenBank/DDBJ databases">
        <title>Genome sequencing of strain 6GH32-13.</title>
        <authorList>
            <person name="Weon H.-Y."/>
            <person name="Heo J."/>
            <person name="Kwon S.-W."/>
        </authorList>
    </citation>
    <scope>NUCLEOTIDE SEQUENCE [LARGE SCALE GENOMIC DNA]</scope>
    <source>
        <strain evidence="3 4">5GH32-13</strain>
    </source>
</reference>
<dbReference type="InterPro" id="IPR041186">
    <property type="entry name" value="DUF3823_C"/>
</dbReference>
<dbReference type="Proteomes" id="UP000263900">
    <property type="component" value="Chromosome"/>
</dbReference>
<dbReference type="Pfam" id="PF12866">
    <property type="entry name" value="DUF3823"/>
    <property type="match status" value="1"/>
</dbReference>
<keyword evidence="4" id="KW-1185">Reference proteome</keyword>
<name>A0A3B7MHS5_9BACT</name>
<dbReference type="InterPro" id="IPR024278">
    <property type="entry name" value="DUF3823_N"/>
</dbReference>
<dbReference type="RefSeq" id="WP_119048975.1">
    <property type="nucleotide sequence ID" value="NZ_CP032157.1"/>
</dbReference>
<dbReference type="PROSITE" id="PS51257">
    <property type="entry name" value="PROKAR_LIPOPROTEIN"/>
    <property type="match status" value="1"/>
</dbReference>
<evidence type="ECO:0000259" key="2">
    <source>
        <dbReference type="Pfam" id="PF18003"/>
    </source>
</evidence>
<feature type="domain" description="DUF3823" evidence="1">
    <location>
        <begin position="29"/>
        <end position="116"/>
    </location>
</feature>
<dbReference type="KEGG" id="pseg:D3H65_03745"/>
<protein>
    <submittedName>
        <fullName evidence="3">DUF3823 domain-containing protein</fullName>
    </submittedName>
</protein>
<dbReference type="Gene3D" id="2.60.40.1120">
    <property type="entry name" value="Carboxypeptidase-like, regulatory domain"/>
    <property type="match status" value="1"/>
</dbReference>
<evidence type="ECO:0000313" key="3">
    <source>
        <dbReference type="EMBL" id="AXY73137.1"/>
    </source>
</evidence>
<evidence type="ECO:0000259" key="1">
    <source>
        <dbReference type="Pfam" id="PF12866"/>
    </source>
</evidence>
<dbReference type="Gene3D" id="2.60.40.2060">
    <property type="match status" value="1"/>
</dbReference>
<evidence type="ECO:0000313" key="4">
    <source>
        <dbReference type="Proteomes" id="UP000263900"/>
    </source>
</evidence>